<protein>
    <submittedName>
        <fullName evidence="1">Uncharacterized protein</fullName>
    </submittedName>
</protein>
<comment type="caution">
    <text evidence="1">The sequence shown here is derived from an EMBL/GenBank/DDBJ whole genome shotgun (WGS) entry which is preliminary data.</text>
</comment>
<accession>A0ABD3A9Y0</accession>
<evidence type="ECO:0000313" key="2">
    <source>
        <dbReference type="Proteomes" id="UP001630127"/>
    </source>
</evidence>
<dbReference type="Proteomes" id="UP001630127">
    <property type="component" value="Unassembled WGS sequence"/>
</dbReference>
<proteinExistence type="predicted"/>
<evidence type="ECO:0000313" key="1">
    <source>
        <dbReference type="EMBL" id="KAL3527632.1"/>
    </source>
</evidence>
<organism evidence="1 2">
    <name type="scientific">Cinchona calisaya</name>
    <dbReference type="NCBI Taxonomy" id="153742"/>
    <lineage>
        <taxon>Eukaryota</taxon>
        <taxon>Viridiplantae</taxon>
        <taxon>Streptophyta</taxon>
        <taxon>Embryophyta</taxon>
        <taxon>Tracheophyta</taxon>
        <taxon>Spermatophyta</taxon>
        <taxon>Magnoliopsida</taxon>
        <taxon>eudicotyledons</taxon>
        <taxon>Gunneridae</taxon>
        <taxon>Pentapetalae</taxon>
        <taxon>asterids</taxon>
        <taxon>lamiids</taxon>
        <taxon>Gentianales</taxon>
        <taxon>Rubiaceae</taxon>
        <taxon>Cinchonoideae</taxon>
        <taxon>Cinchoneae</taxon>
        <taxon>Cinchona</taxon>
    </lineage>
</organism>
<name>A0ABD3A9Y0_9GENT</name>
<gene>
    <name evidence="1" type="ORF">ACH5RR_012288</name>
</gene>
<keyword evidence="2" id="KW-1185">Reference proteome</keyword>
<dbReference type="EMBL" id="JBJUIK010000005">
    <property type="protein sequence ID" value="KAL3527632.1"/>
    <property type="molecule type" value="Genomic_DNA"/>
</dbReference>
<reference evidence="1 2" key="1">
    <citation type="submission" date="2024-11" db="EMBL/GenBank/DDBJ databases">
        <title>A near-complete genome assembly of Cinchona calisaya.</title>
        <authorList>
            <person name="Lian D.C."/>
            <person name="Zhao X.W."/>
            <person name="Wei L."/>
        </authorList>
    </citation>
    <scope>NUCLEOTIDE SEQUENCE [LARGE SCALE GENOMIC DNA]</scope>
    <source>
        <tissue evidence="1">Nenye</tissue>
    </source>
</reference>
<dbReference type="AlphaFoldDB" id="A0ABD3A9Y0"/>
<sequence>MPQFPKDTAVSHAFIHTKPVNTGKRRRITKKKLSRLEKIPSKPLELQTAPDCAHCGAKRFHLESPKFCCFGGEVSLFILAMPYEFSRFYTGFDETTLFFDTEEELSVRLDASPKLRESTMKLLMNFLGENPYAKFFKGVRDIPNIEEKTTVLNSNPGLD</sequence>